<keyword evidence="2" id="KW-1185">Reference proteome</keyword>
<dbReference type="InterPro" id="IPR028082">
    <property type="entry name" value="Peripla_BP_I"/>
</dbReference>
<evidence type="ECO:0000313" key="2">
    <source>
        <dbReference type="Proteomes" id="UP001142078"/>
    </source>
</evidence>
<organism evidence="1 2">
    <name type="scientific">Anaerosalibacter massiliensis</name>
    <dbReference type="NCBI Taxonomy" id="1347392"/>
    <lineage>
        <taxon>Bacteria</taxon>
        <taxon>Bacillati</taxon>
        <taxon>Bacillota</taxon>
        <taxon>Tissierellia</taxon>
        <taxon>Tissierellales</taxon>
        <taxon>Sporanaerobacteraceae</taxon>
        <taxon>Anaerosalibacter</taxon>
    </lineage>
</organism>
<protein>
    <submittedName>
        <fullName evidence="1">Uncharacterized protein</fullName>
    </submittedName>
</protein>
<dbReference type="AlphaFoldDB" id="A0A9X2S658"/>
<dbReference type="SUPFAM" id="SSF53822">
    <property type="entry name" value="Periplasmic binding protein-like I"/>
    <property type="match status" value="1"/>
</dbReference>
<evidence type="ECO:0000313" key="1">
    <source>
        <dbReference type="EMBL" id="MCR2043262.1"/>
    </source>
</evidence>
<dbReference type="Gene3D" id="3.40.50.2300">
    <property type="match status" value="2"/>
</dbReference>
<name>A0A9X2S658_9FIRM</name>
<accession>A0A9X2S658</accession>
<comment type="caution">
    <text evidence="1">The sequence shown here is derived from an EMBL/GenBank/DDBJ whole genome shotgun (WGS) entry which is preliminary data.</text>
</comment>
<gene>
    <name evidence="1" type="ORF">NSA23_03925</name>
</gene>
<dbReference type="Proteomes" id="UP001142078">
    <property type="component" value="Unassembled WGS sequence"/>
</dbReference>
<dbReference type="EMBL" id="JANJZL010000002">
    <property type="protein sequence ID" value="MCR2043262.1"/>
    <property type="molecule type" value="Genomic_DNA"/>
</dbReference>
<proteinExistence type="predicted"/>
<dbReference type="RefSeq" id="WP_257490222.1">
    <property type="nucleotide sequence ID" value="NZ_JANJZL010000002.1"/>
</dbReference>
<reference evidence="1" key="1">
    <citation type="submission" date="2022-07" db="EMBL/GenBank/DDBJ databases">
        <title>Enhanced cultured diversity of the mouse gut microbiota enables custom-made synthetic communities.</title>
        <authorList>
            <person name="Afrizal A."/>
        </authorList>
    </citation>
    <scope>NUCLEOTIDE SEQUENCE</scope>
    <source>
        <strain evidence="1">DSM 29482</strain>
    </source>
</reference>
<sequence>MKDKIILGFVVQNLLNMGYLGVKVGYDVIKGKDVKERIDTGTTYIDLDNIEEDVQKLLYP</sequence>